<evidence type="ECO:0000313" key="1">
    <source>
        <dbReference type="EMBL" id="GEM43846.1"/>
    </source>
</evidence>
<dbReference type="GO" id="GO:0016705">
    <property type="term" value="F:oxidoreductase activity, acting on paired donors, with incorporation or reduction of molecular oxygen"/>
    <property type="evidence" value="ECO:0007669"/>
    <property type="project" value="InterPro"/>
</dbReference>
<dbReference type="GO" id="GO:0004497">
    <property type="term" value="F:monooxygenase activity"/>
    <property type="evidence" value="ECO:0007669"/>
    <property type="project" value="InterPro"/>
</dbReference>
<comment type="caution">
    <text evidence="1">The sequence shown here is derived from an EMBL/GenBank/DDBJ whole genome shotgun (WGS) entry which is preliminary data.</text>
</comment>
<dbReference type="GO" id="GO:0005506">
    <property type="term" value="F:iron ion binding"/>
    <property type="evidence" value="ECO:0007669"/>
    <property type="project" value="InterPro"/>
</dbReference>
<dbReference type="Gene3D" id="1.10.630.10">
    <property type="entry name" value="Cytochrome P450"/>
    <property type="match status" value="1"/>
</dbReference>
<keyword evidence="2" id="KW-1185">Reference proteome</keyword>
<protein>
    <recommendedName>
        <fullName evidence="3">Cytochrome P450</fullName>
    </recommendedName>
</protein>
<accession>A0A511MUT4</accession>
<dbReference type="Proteomes" id="UP000321424">
    <property type="component" value="Unassembled WGS sequence"/>
</dbReference>
<dbReference type="GO" id="GO:0020037">
    <property type="term" value="F:heme binding"/>
    <property type="evidence" value="ECO:0007669"/>
    <property type="project" value="InterPro"/>
</dbReference>
<sequence length="71" mass="7839">MEARIVLTPLVRRFPELRLAVDEGDLRWRESILLRGLLDLPVHPAGAPVDSTGALHGVESPDWANRLCCAP</sequence>
<gene>
    <name evidence="1" type="ORF">NN4_83650</name>
</gene>
<reference evidence="1 2" key="1">
    <citation type="submission" date="2019-07" db="EMBL/GenBank/DDBJ databases">
        <title>Whole genome shotgun sequence of Nocardia ninae NBRC 108245.</title>
        <authorList>
            <person name="Hosoyama A."/>
            <person name="Uohara A."/>
            <person name="Ohji S."/>
            <person name="Ichikawa N."/>
        </authorList>
    </citation>
    <scope>NUCLEOTIDE SEQUENCE [LARGE SCALE GENOMIC DNA]</scope>
    <source>
        <strain evidence="1 2">NBRC 108245</strain>
    </source>
</reference>
<evidence type="ECO:0008006" key="3">
    <source>
        <dbReference type="Google" id="ProtNLM"/>
    </source>
</evidence>
<dbReference type="EMBL" id="BJXA01000117">
    <property type="protein sequence ID" value="GEM43846.1"/>
    <property type="molecule type" value="Genomic_DNA"/>
</dbReference>
<dbReference type="InterPro" id="IPR036396">
    <property type="entry name" value="Cyt_P450_sf"/>
</dbReference>
<name>A0A511MUT4_9NOCA</name>
<evidence type="ECO:0000313" key="2">
    <source>
        <dbReference type="Proteomes" id="UP000321424"/>
    </source>
</evidence>
<organism evidence="1 2">
    <name type="scientific">Nocardia ninae NBRC 108245</name>
    <dbReference type="NCBI Taxonomy" id="1210091"/>
    <lineage>
        <taxon>Bacteria</taxon>
        <taxon>Bacillati</taxon>
        <taxon>Actinomycetota</taxon>
        <taxon>Actinomycetes</taxon>
        <taxon>Mycobacteriales</taxon>
        <taxon>Nocardiaceae</taxon>
        <taxon>Nocardia</taxon>
    </lineage>
</organism>
<dbReference type="AlphaFoldDB" id="A0A511MUT4"/>
<dbReference type="SUPFAM" id="SSF48264">
    <property type="entry name" value="Cytochrome P450"/>
    <property type="match status" value="1"/>
</dbReference>
<proteinExistence type="predicted"/>